<dbReference type="Gene3D" id="3.40.1550.10">
    <property type="entry name" value="CheC-like"/>
    <property type="match status" value="1"/>
</dbReference>
<comment type="caution">
    <text evidence="3">The sequence shown here is derived from an EMBL/GenBank/DDBJ whole genome shotgun (WGS) entry which is preliminary data.</text>
</comment>
<reference evidence="3 4" key="1">
    <citation type="submission" date="2019-07" db="EMBL/GenBank/DDBJ databases">
        <title>Allobacillus sp. nov. SKP isolated from shrimp paste of Euphausiacea.</title>
        <authorList>
            <person name="Kanchanasin P."/>
            <person name="Tanasupawat S."/>
            <person name="Shi W."/>
            <person name="Wu L."/>
            <person name="Ma J."/>
        </authorList>
    </citation>
    <scope>NUCLEOTIDE SEQUENCE [LARGE SCALE GENOMIC DNA]</scope>
    <source>
        <strain evidence="3 4">SKP4-8</strain>
    </source>
</reference>
<feature type="domain" description="Chemotaxis phosphatase CheX-like" evidence="2">
    <location>
        <begin position="48"/>
        <end position="138"/>
    </location>
</feature>
<proteinExistence type="predicted"/>
<dbReference type="InterPro" id="IPR038756">
    <property type="entry name" value="CheX-like"/>
</dbReference>
<dbReference type="InterPro" id="IPR028976">
    <property type="entry name" value="CheC-like_sf"/>
</dbReference>
<keyword evidence="4" id="KW-1185">Reference proteome</keyword>
<dbReference type="PANTHER" id="PTHR39452">
    <property type="entry name" value="CHEY-P PHOSPHATASE CHEX"/>
    <property type="match status" value="1"/>
</dbReference>
<evidence type="ECO:0000313" key="4">
    <source>
        <dbReference type="Proteomes" id="UP000316425"/>
    </source>
</evidence>
<protein>
    <submittedName>
        <fullName evidence="3">Chemotaxis protein CheX</fullName>
    </submittedName>
</protein>
<dbReference type="Pfam" id="PF13690">
    <property type="entry name" value="CheX"/>
    <property type="match status" value="1"/>
</dbReference>
<dbReference type="RefSeq" id="WP_144088497.1">
    <property type="nucleotide sequence ID" value="NZ_VMHE01000008.1"/>
</dbReference>
<dbReference type="SUPFAM" id="SSF103039">
    <property type="entry name" value="CheC-like"/>
    <property type="match status" value="1"/>
</dbReference>
<dbReference type="InterPro" id="IPR028051">
    <property type="entry name" value="CheX-like_dom"/>
</dbReference>
<dbReference type="OrthoDB" id="9788100at2"/>
<accession>A0A556PMP4</accession>
<evidence type="ECO:0000256" key="1">
    <source>
        <dbReference type="ARBA" id="ARBA00022500"/>
    </source>
</evidence>
<keyword evidence="1" id="KW-0145">Chemotaxis</keyword>
<dbReference type="CDD" id="cd17906">
    <property type="entry name" value="CheX"/>
    <property type="match status" value="1"/>
</dbReference>
<dbReference type="AlphaFoldDB" id="A0A556PMP4"/>
<sequence>MTTTQENSSKHITTLLNGTIQSIQQTIPIPVQMGRPSADTKELHTQFGVLVGITGHIKGQLLFSGHQSAFGVIGTSMFGMELSGDMLSSFCGEFGNMIAGGLATIVSEQSVTIDITSPTLVEGDMRMTGFKRSIAIPFTIEAGNELTIYLLLDQ</sequence>
<evidence type="ECO:0000313" key="3">
    <source>
        <dbReference type="EMBL" id="TSJ65672.1"/>
    </source>
</evidence>
<dbReference type="PANTHER" id="PTHR39452:SF1">
    <property type="entry name" value="CHEY-P PHOSPHATASE CHEX"/>
    <property type="match status" value="1"/>
</dbReference>
<dbReference type="EMBL" id="VMHE01000008">
    <property type="protein sequence ID" value="TSJ65672.1"/>
    <property type="molecule type" value="Genomic_DNA"/>
</dbReference>
<evidence type="ECO:0000259" key="2">
    <source>
        <dbReference type="Pfam" id="PF13690"/>
    </source>
</evidence>
<gene>
    <name evidence="3" type="ORF">FPQ13_06365</name>
</gene>
<dbReference type="GO" id="GO:0006935">
    <property type="term" value="P:chemotaxis"/>
    <property type="evidence" value="ECO:0007669"/>
    <property type="project" value="UniProtKB-KW"/>
</dbReference>
<organism evidence="3 4">
    <name type="scientific">Allobacillus salarius</name>
    <dbReference type="NCBI Taxonomy" id="1955272"/>
    <lineage>
        <taxon>Bacteria</taxon>
        <taxon>Bacillati</taxon>
        <taxon>Bacillota</taxon>
        <taxon>Bacilli</taxon>
        <taxon>Bacillales</taxon>
        <taxon>Bacillaceae</taxon>
        <taxon>Allobacillus</taxon>
    </lineage>
</organism>
<dbReference type="Proteomes" id="UP000316425">
    <property type="component" value="Unassembled WGS sequence"/>
</dbReference>
<name>A0A556PMP4_9BACI</name>